<name>A0A9X3WY65_9BACI</name>
<gene>
    <name evidence="2" type="ORF">NC797_17870</name>
</gene>
<dbReference type="EMBL" id="JAMQKB010000044">
    <property type="protein sequence ID" value="MDC3426336.1"/>
    <property type="molecule type" value="Genomic_DNA"/>
</dbReference>
<reference evidence="2" key="1">
    <citation type="submission" date="2022-06" db="EMBL/GenBank/DDBJ databases">
        <title>Aquibacillus sp. a new bacterium isolated from soil saline samples.</title>
        <authorList>
            <person name="Galisteo C."/>
            <person name="De La Haba R."/>
            <person name="Sanchez-Porro C."/>
            <person name="Ventosa A."/>
        </authorList>
    </citation>
    <scope>NUCLEOTIDE SEQUENCE</scope>
    <source>
        <strain evidence="2">3ASR75-11</strain>
    </source>
</reference>
<sequence length="195" mass="22033">MKKLIVVSKTAKNKKEIIITVNEAEGFAINETTGKTIKLDSIRKNYEVIREIEETSPETNTDDTNEVKNDDEVKHVENEKSNADETNNEEQNEAEAEMEPFPFDNVTVEDDVHKKHGEIKIVSFTYNGYSVSLHFFADKNNCLKLIKRGAKVWATGEKKMAVNTTSLKKALTEIGISEEDIKRAKNTLLEIKKAG</sequence>
<accession>A0A9X3WY65</accession>
<organism evidence="2 3">
    <name type="scientific">Terrihalobacillus insolitus</name>
    <dbReference type="NCBI Taxonomy" id="2950438"/>
    <lineage>
        <taxon>Bacteria</taxon>
        <taxon>Bacillati</taxon>
        <taxon>Bacillota</taxon>
        <taxon>Bacilli</taxon>
        <taxon>Bacillales</taxon>
        <taxon>Bacillaceae</taxon>
        <taxon>Terrihalobacillus</taxon>
    </lineage>
</organism>
<feature type="compositionally biased region" description="Acidic residues" evidence="1">
    <location>
        <begin position="54"/>
        <end position="64"/>
    </location>
</feature>
<protein>
    <submittedName>
        <fullName evidence="2">Uncharacterized protein</fullName>
    </submittedName>
</protein>
<evidence type="ECO:0000313" key="3">
    <source>
        <dbReference type="Proteomes" id="UP001145050"/>
    </source>
</evidence>
<feature type="region of interest" description="Disordered" evidence="1">
    <location>
        <begin position="53"/>
        <end position="97"/>
    </location>
</feature>
<dbReference type="AlphaFoldDB" id="A0A9X3WY65"/>
<feature type="compositionally biased region" description="Basic and acidic residues" evidence="1">
    <location>
        <begin position="65"/>
        <end position="83"/>
    </location>
</feature>
<proteinExistence type="predicted"/>
<dbReference type="Proteomes" id="UP001145050">
    <property type="component" value="Unassembled WGS sequence"/>
</dbReference>
<evidence type="ECO:0000256" key="1">
    <source>
        <dbReference type="SAM" id="MobiDB-lite"/>
    </source>
</evidence>
<evidence type="ECO:0000313" key="2">
    <source>
        <dbReference type="EMBL" id="MDC3426336.1"/>
    </source>
</evidence>
<comment type="caution">
    <text evidence="2">The sequence shown here is derived from an EMBL/GenBank/DDBJ whole genome shotgun (WGS) entry which is preliminary data.</text>
</comment>
<feature type="compositionally biased region" description="Acidic residues" evidence="1">
    <location>
        <begin position="86"/>
        <end position="97"/>
    </location>
</feature>
<dbReference type="RefSeq" id="WP_272438162.1">
    <property type="nucleotide sequence ID" value="NZ_JAMQKB010000044.1"/>
</dbReference>
<keyword evidence="3" id="KW-1185">Reference proteome</keyword>